<evidence type="ECO:0000256" key="1">
    <source>
        <dbReference type="ARBA" id="ARBA00022448"/>
    </source>
</evidence>
<dbReference type="SUPFAM" id="SSF46458">
    <property type="entry name" value="Globin-like"/>
    <property type="match status" value="1"/>
</dbReference>
<evidence type="ECO:0000256" key="2">
    <source>
        <dbReference type="ARBA" id="ARBA00022617"/>
    </source>
</evidence>
<dbReference type="Gene3D" id="1.10.490.10">
    <property type="entry name" value="Globins"/>
    <property type="match status" value="1"/>
</dbReference>
<dbReference type="GO" id="GO:0046872">
    <property type="term" value="F:metal ion binding"/>
    <property type="evidence" value="ECO:0007669"/>
    <property type="project" value="UniProtKB-KW"/>
</dbReference>
<dbReference type="GO" id="GO:0019825">
    <property type="term" value="F:oxygen binding"/>
    <property type="evidence" value="ECO:0007669"/>
    <property type="project" value="InterPro"/>
</dbReference>
<evidence type="ECO:0000313" key="7">
    <source>
        <dbReference type="Proteomes" id="UP000199103"/>
    </source>
</evidence>
<keyword evidence="2" id="KW-0349">Heme</keyword>
<evidence type="ECO:0000313" key="6">
    <source>
        <dbReference type="EMBL" id="SDT15790.1"/>
    </source>
</evidence>
<dbReference type="InterPro" id="IPR011008">
    <property type="entry name" value="Dimeric_a/b-barrel"/>
</dbReference>
<dbReference type="OrthoDB" id="9798157at2"/>
<sequence>MITEYIRYRIPDGDAAEFESDYARAARQLTGASQCHDYELSRCEEDPACYVLRITWTSTEDHLHGFRGSERFPAFFAAISPYVDRIEEMRHYRPTAVVGRGAAVPTLYEWAGGAEAFAELTRVFYAKVPDDELLAPVFAAMPSDHQVRVAQWLGEVFGGPRAYSEQRATAARGGHATMINQHRGRRLTEPQRRRWVDVLLQTDDEIGMPADPEFRGSFVGYLEWGSRMAVQLSAPGVGEPDPHAAMPSWDWALPPWRSEVTAPVDGTGRR</sequence>
<keyword evidence="7" id="KW-1185">Reference proteome</keyword>
<keyword evidence="4" id="KW-0408">Iron</keyword>
<keyword evidence="3" id="KW-0479">Metal-binding</keyword>
<dbReference type="CDD" id="cd14775">
    <property type="entry name" value="TrHb2_O-like"/>
    <property type="match status" value="1"/>
</dbReference>
<dbReference type="InterPro" id="IPR001486">
    <property type="entry name" value="Hemoglobin_trunc"/>
</dbReference>
<organism evidence="6 7">
    <name type="scientific">Microlunatus soli</name>
    <dbReference type="NCBI Taxonomy" id="630515"/>
    <lineage>
        <taxon>Bacteria</taxon>
        <taxon>Bacillati</taxon>
        <taxon>Actinomycetota</taxon>
        <taxon>Actinomycetes</taxon>
        <taxon>Propionibacteriales</taxon>
        <taxon>Propionibacteriaceae</taxon>
        <taxon>Microlunatus</taxon>
    </lineage>
</organism>
<dbReference type="Pfam" id="PF01152">
    <property type="entry name" value="Bac_globin"/>
    <property type="match status" value="1"/>
</dbReference>
<evidence type="ECO:0000259" key="5">
    <source>
        <dbReference type="Pfam" id="PF03992"/>
    </source>
</evidence>
<feature type="domain" description="ABM" evidence="5">
    <location>
        <begin position="1"/>
        <end position="77"/>
    </location>
</feature>
<dbReference type="Proteomes" id="UP000199103">
    <property type="component" value="Chromosome I"/>
</dbReference>
<dbReference type="InterPro" id="IPR009050">
    <property type="entry name" value="Globin-like_sf"/>
</dbReference>
<gene>
    <name evidence="6" type="ORF">SAMN04489812_4368</name>
</gene>
<protein>
    <submittedName>
        <fullName evidence="6">Truncated hemoglobin YjbI</fullName>
    </submittedName>
</protein>
<dbReference type="RefSeq" id="WP_091527490.1">
    <property type="nucleotide sequence ID" value="NZ_LT629772.1"/>
</dbReference>
<accession>A0A1H1Y2Z0</accession>
<proteinExistence type="predicted"/>
<dbReference type="GO" id="GO:0020037">
    <property type="term" value="F:heme binding"/>
    <property type="evidence" value="ECO:0007669"/>
    <property type="project" value="InterPro"/>
</dbReference>
<evidence type="ECO:0000256" key="3">
    <source>
        <dbReference type="ARBA" id="ARBA00022723"/>
    </source>
</evidence>
<dbReference type="InterPro" id="IPR012292">
    <property type="entry name" value="Globin/Proto"/>
</dbReference>
<name>A0A1H1Y2Z0_9ACTN</name>
<keyword evidence="1" id="KW-0813">Transport</keyword>
<dbReference type="Gene3D" id="3.30.70.100">
    <property type="match status" value="1"/>
</dbReference>
<dbReference type="STRING" id="630515.SAMN04489812_4368"/>
<dbReference type="EMBL" id="LT629772">
    <property type="protein sequence ID" value="SDT15790.1"/>
    <property type="molecule type" value="Genomic_DNA"/>
</dbReference>
<dbReference type="Pfam" id="PF03992">
    <property type="entry name" value="ABM"/>
    <property type="match status" value="1"/>
</dbReference>
<dbReference type="SUPFAM" id="SSF54909">
    <property type="entry name" value="Dimeric alpha+beta barrel"/>
    <property type="match status" value="1"/>
</dbReference>
<dbReference type="InterPro" id="IPR007138">
    <property type="entry name" value="ABM_dom"/>
</dbReference>
<evidence type="ECO:0000256" key="4">
    <source>
        <dbReference type="ARBA" id="ARBA00023004"/>
    </source>
</evidence>
<reference evidence="6 7" key="1">
    <citation type="submission" date="2016-10" db="EMBL/GenBank/DDBJ databases">
        <authorList>
            <person name="de Groot N.N."/>
        </authorList>
    </citation>
    <scope>NUCLEOTIDE SEQUENCE [LARGE SCALE GENOMIC DNA]</scope>
    <source>
        <strain evidence="6 7">DSM 21800</strain>
    </source>
</reference>
<dbReference type="AlphaFoldDB" id="A0A1H1Y2Z0"/>